<keyword evidence="2" id="KW-1185">Reference proteome</keyword>
<dbReference type="VEuPathDB" id="MicrosporidiaDB:AAJ76_4400024885"/>
<dbReference type="Proteomes" id="UP000034350">
    <property type="component" value="Unassembled WGS sequence"/>
</dbReference>
<proteinExistence type="predicted"/>
<dbReference type="GeneID" id="36320601"/>
<accession>A0A0F9WDB3</accession>
<organism evidence="1 2">
    <name type="scientific">Vairimorpha ceranae</name>
    <dbReference type="NCBI Taxonomy" id="40302"/>
    <lineage>
        <taxon>Eukaryota</taxon>
        <taxon>Fungi</taxon>
        <taxon>Fungi incertae sedis</taxon>
        <taxon>Microsporidia</taxon>
        <taxon>Nosematidae</taxon>
        <taxon>Vairimorpha</taxon>
    </lineage>
</organism>
<protein>
    <submittedName>
        <fullName evidence="1">Uncharacterized protein</fullName>
    </submittedName>
</protein>
<sequence length="46" mass="5493">MMMMVCSTMSISRNTKLKYVFYVNSVSIKRRVYRCGFNKINIMISF</sequence>
<reference evidence="1 2" key="1">
    <citation type="journal article" date="2015" name="Environ. Microbiol.">
        <title>Genome analyses suggest the presence of polyploidy and recent human-driven expansions in eight global populations of the honeybee pathogen Nosema ceranae.</title>
        <authorList>
            <person name="Pelin A."/>
            <person name="Selman M."/>
            <person name="Aris-Brosou S."/>
            <person name="Farinelli L."/>
            <person name="Corradi N."/>
        </authorList>
    </citation>
    <scope>NUCLEOTIDE SEQUENCE [LARGE SCALE GENOMIC DNA]</scope>
    <source>
        <strain evidence="1 2">PA08 1199</strain>
    </source>
</reference>
<dbReference type="RefSeq" id="XP_024330552.1">
    <property type="nucleotide sequence ID" value="XM_024475654.1"/>
</dbReference>
<dbReference type="EMBL" id="JPQZ01000044">
    <property type="protein sequence ID" value="KKO74810.1"/>
    <property type="molecule type" value="Genomic_DNA"/>
</dbReference>
<gene>
    <name evidence="1" type="ORF">AAJ76_4400024885</name>
</gene>
<evidence type="ECO:0000313" key="2">
    <source>
        <dbReference type="Proteomes" id="UP000034350"/>
    </source>
</evidence>
<comment type="caution">
    <text evidence="1">The sequence shown here is derived from an EMBL/GenBank/DDBJ whole genome shotgun (WGS) entry which is preliminary data.</text>
</comment>
<dbReference type="AlphaFoldDB" id="A0A0F9WDB3"/>
<evidence type="ECO:0000313" key="1">
    <source>
        <dbReference type="EMBL" id="KKO74810.1"/>
    </source>
</evidence>
<name>A0A0F9WDB3_9MICR</name>